<dbReference type="OrthoDB" id="2004167at2"/>
<dbReference type="Gene3D" id="3.40.50.1820">
    <property type="entry name" value="alpha/beta hydrolase"/>
    <property type="match status" value="1"/>
</dbReference>
<evidence type="ECO:0000256" key="6">
    <source>
        <dbReference type="ARBA" id="ARBA00022801"/>
    </source>
</evidence>
<evidence type="ECO:0000259" key="10">
    <source>
        <dbReference type="Pfam" id="PF24708"/>
    </source>
</evidence>
<feature type="domain" description="Lipase-like C-terminal" evidence="10">
    <location>
        <begin position="40"/>
        <end position="406"/>
    </location>
</feature>
<evidence type="ECO:0000256" key="2">
    <source>
        <dbReference type="ARBA" id="ARBA00004613"/>
    </source>
</evidence>
<keyword evidence="12" id="KW-1185">Reference proteome</keyword>
<evidence type="ECO:0000256" key="9">
    <source>
        <dbReference type="SAM" id="MobiDB-lite"/>
    </source>
</evidence>
<keyword evidence="6" id="KW-0378">Hydrolase</keyword>
<evidence type="ECO:0000256" key="1">
    <source>
        <dbReference type="ARBA" id="ARBA00001024"/>
    </source>
</evidence>
<organism evidence="11 12">
    <name type="scientific">Thermosyntropha lipolytica DSM 11003</name>
    <dbReference type="NCBI Taxonomy" id="1123382"/>
    <lineage>
        <taxon>Bacteria</taxon>
        <taxon>Bacillati</taxon>
        <taxon>Bacillota</taxon>
        <taxon>Clostridia</taxon>
        <taxon>Eubacteriales</taxon>
        <taxon>Syntrophomonadaceae</taxon>
        <taxon>Thermosyntropha</taxon>
    </lineage>
</organism>
<dbReference type="Pfam" id="PF24708">
    <property type="entry name" value="Lip_C"/>
    <property type="match status" value="1"/>
</dbReference>
<comment type="catalytic activity">
    <reaction evidence="1">
        <text>a triacylglycerol + H2O = a diacylglycerol + a fatty acid + H(+)</text>
        <dbReference type="Rhea" id="RHEA:12044"/>
        <dbReference type="ChEBI" id="CHEBI:15377"/>
        <dbReference type="ChEBI" id="CHEBI:15378"/>
        <dbReference type="ChEBI" id="CHEBI:17855"/>
        <dbReference type="ChEBI" id="CHEBI:18035"/>
        <dbReference type="ChEBI" id="CHEBI:28868"/>
        <dbReference type="EC" id="3.1.1.3"/>
    </reaction>
</comment>
<dbReference type="GO" id="GO:0004806">
    <property type="term" value="F:triacylglycerol lipase activity"/>
    <property type="evidence" value="ECO:0007669"/>
    <property type="project" value="UniProtKB-EC"/>
</dbReference>
<evidence type="ECO:0000313" key="12">
    <source>
        <dbReference type="Proteomes" id="UP000242329"/>
    </source>
</evidence>
<sequence>MGKILKHRYLSLFILLIVFLELMGFPQFVYASQNCNSSGNKYPIVLVHGLGGFGRDELGGVIKYWGGVYDIQEYLKSRGYEVYTVSIGPVSSNWDRACELYAQLVGGTVDYGAAHAAKYGHKRYGRTYPGLIPDLGKIDPKTGEMKKVHLIGHSMGGQTIRTLVQLLAEGCEEERNYSQENVSPLFMGGNNWVKSVTTISTPHDGTSLADYYYNDPKSVTWRQHLIGLIASTPLSDNSNLKYDLKLDQWGLTYKKEESTYEYLKRIINSSFWMTNRDLANYDVSIEGAAELNSWVKAQPDVYYFSWATQATTKSRFSDYQVPIWSMYLEGWQSAYFMGSYTRNIPGKIPVTSEWWPNDGAVNVISQNGPKINSNDRIINFDGNPVPGVWNFMGIMDTFDHRDIIGLGTYWNPCPWYLKHVELLAKLPTDYISIPKDIEEDIILDRDCMPDNEIGEFINDDNNYVDNHNSSLDDTTSDEITEKMREVNDRESSVDREVYNDSNDINPGLSEPGENKDYESDCAR</sequence>
<evidence type="ECO:0000256" key="7">
    <source>
        <dbReference type="ARBA" id="ARBA00022963"/>
    </source>
</evidence>
<keyword evidence="5" id="KW-0732">Signal</keyword>
<gene>
    <name evidence="11" type="ORF">SAMN02745221_00138</name>
</gene>
<keyword evidence="8" id="KW-0443">Lipid metabolism</keyword>
<dbReference type="EMBL" id="FQWY01000003">
    <property type="protein sequence ID" value="SHG41589.1"/>
    <property type="molecule type" value="Genomic_DNA"/>
</dbReference>
<dbReference type="STRING" id="1123382.SAMN02745221_00138"/>
<dbReference type="Proteomes" id="UP000242329">
    <property type="component" value="Unassembled WGS sequence"/>
</dbReference>
<evidence type="ECO:0000313" key="11">
    <source>
        <dbReference type="EMBL" id="SHG41589.1"/>
    </source>
</evidence>
<comment type="subcellular location">
    <subcellularLocation>
        <location evidence="2">Secreted</location>
    </subcellularLocation>
</comment>
<evidence type="ECO:0000256" key="5">
    <source>
        <dbReference type="ARBA" id="ARBA00022729"/>
    </source>
</evidence>
<evidence type="ECO:0000256" key="8">
    <source>
        <dbReference type="ARBA" id="ARBA00023098"/>
    </source>
</evidence>
<dbReference type="GO" id="GO:0005576">
    <property type="term" value="C:extracellular region"/>
    <property type="evidence" value="ECO:0007669"/>
    <property type="project" value="UniProtKB-SubCell"/>
</dbReference>
<dbReference type="AlphaFoldDB" id="A0A1M5JMV7"/>
<keyword evidence="4" id="KW-0964">Secreted</keyword>
<feature type="region of interest" description="Disordered" evidence="9">
    <location>
        <begin position="484"/>
        <end position="523"/>
    </location>
</feature>
<dbReference type="PANTHER" id="PTHR34043">
    <property type="entry name" value="ALPHA/BETA-HYDROLASES SUPERFAMILY PROTEIN"/>
    <property type="match status" value="1"/>
</dbReference>
<dbReference type="SUPFAM" id="SSF53474">
    <property type="entry name" value="alpha/beta-Hydrolases"/>
    <property type="match status" value="1"/>
</dbReference>
<dbReference type="InterPro" id="IPR056304">
    <property type="entry name" value="Lip-like_C"/>
</dbReference>
<dbReference type="PANTHER" id="PTHR34043:SF3">
    <property type="entry name" value="ALPHA_BETA-HYDROLASES SUPERFAMILY PROTEIN"/>
    <property type="match status" value="1"/>
</dbReference>
<evidence type="ECO:0000256" key="3">
    <source>
        <dbReference type="ARBA" id="ARBA00013279"/>
    </source>
</evidence>
<name>A0A1M5JMV7_9FIRM</name>
<dbReference type="EC" id="3.1.1.3" evidence="3"/>
<proteinExistence type="predicted"/>
<feature type="compositionally biased region" description="Basic and acidic residues" evidence="9">
    <location>
        <begin position="484"/>
        <end position="498"/>
    </location>
</feature>
<accession>A0A1M5JMV7</accession>
<dbReference type="GO" id="GO:0016042">
    <property type="term" value="P:lipid catabolic process"/>
    <property type="evidence" value="ECO:0007669"/>
    <property type="project" value="UniProtKB-KW"/>
</dbReference>
<evidence type="ECO:0000256" key="4">
    <source>
        <dbReference type="ARBA" id="ARBA00022525"/>
    </source>
</evidence>
<protein>
    <recommendedName>
        <fullName evidence="3">triacylglycerol lipase</fullName>
        <ecNumber evidence="3">3.1.1.3</ecNumber>
    </recommendedName>
</protein>
<dbReference type="InterPro" id="IPR029058">
    <property type="entry name" value="AB_hydrolase_fold"/>
</dbReference>
<feature type="compositionally biased region" description="Basic and acidic residues" evidence="9">
    <location>
        <begin position="512"/>
        <end position="523"/>
    </location>
</feature>
<dbReference type="RefSeq" id="WP_073088947.1">
    <property type="nucleotide sequence ID" value="NZ_FQWY01000003.1"/>
</dbReference>
<dbReference type="SMR" id="A0A1M5JMV7"/>
<reference evidence="12" key="1">
    <citation type="submission" date="2016-11" db="EMBL/GenBank/DDBJ databases">
        <authorList>
            <person name="Varghese N."/>
            <person name="Submissions S."/>
        </authorList>
    </citation>
    <scope>NUCLEOTIDE SEQUENCE [LARGE SCALE GENOMIC DNA]</scope>
    <source>
        <strain evidence="12">DSM 11003</strain>
    </source>
</reference>
<keyword evidence="7" id="KW-0442">Lipid degradation</keyword>